<gene>
    <name evidence="6" type="primary">Contig8841.g9444</name>
    <name evidence="6" type="ORF">STYLEM_16824</name>
</gene>
<evidence type="ECO:0000256" key="5">
    <source>
        <dbReference type="SAM" id="SignalP"/>
    </source>
</evidence>
<dbReference type="InterPro" id="IPR011936">
    <property type="entry name" value="Myxo_disulph_rpt"/>
</dbReference>
<keyword evidence="7" id="KW-1185">Reference proteome</keyword>
<name>A0A078B391_STYLE</name>
<feature type="signal peptide" evidence="5">
    <location>
        <begin position="1"/>
        <end position="34"/>
    </location>
</feature>
<evidence type="ECO:0000256" key="2">
    <source>
        <dbReference type="ARBA" id="ARBA00022737"/>
    </source>
</evidence>
<evidence type="ECO:0000313" key="6">
    <source>
        <dbReference type="EMBL" id="CDW87712.1"/>
    </source>
</evidence>
<evidence type="ECO:0000256" key="4">
    <source>
        <dbReference type="SAM" id="Phobius"/>
    </source>
</evidence>
<dbReference type="NCBIfam" id="TIGR02232">
    <property type="entry name" value="myxo_disulf_rpt"/>
    <property type="match status" value="19"/>
</dbReference>
<keyword evidence="4" id="KW-0812">Transmembrane</keyword>
<dbReference type="Proteomes" id="UP000039865">
    <property type="component" value="Unassembled WGS sequence"/>
</dbReference>
<keyword evidence="2" id="KW-0677">Repeat</keyword>
<evidence type="ECO:0000313" key="7">
    <source>
        <dbReference type="Proteomes" id="UP000039865"/>
    </source>
</evidence>
<feature type="chain" id="PRO_5001729785" evidence="5">
    <location>
        <begin position="35"/>
        <end position="1753"/>
    </location>
</feature>
<evidence type="ECO:0000256" key="3">
    <source>
        <dbReference type="ARBA" id="ARBA00023157"/>
    </source>
</evidence>
<keyword evidence="4" id="KW-0472">Membrane</keyword>
<evidence type="ECO:0000256" key="1">
    <source>
        <dbReference type="ARBA" id="ARBA00022729"/>
    </source>
</evidence>
<dbReference type="Pfam" id="PF13948">
    <property type="entry name" value="DUF4215"/>
    <property type="match status" value="5"/>
</dbReference>
<dbReference type="PANTHER" id="PTHR39767:SF2">
    <property type="entry name" value="CHROMOSOME UNDETERMINED SCAFFOLD_1, WHOLE GENOME SHOTGUN SEQUENCE"/>
    <property type="match status" value="1"/>
</dbReference>
<reference evidence="6 7" key="1">
    <citation type="submission" date="2014-06" db="EMBL/GenBank/DDBJ databases">
        <authorList>
            <person name="Swart Estienne"/>
        </authorList>
    </citation>
    <scope>NUCLEOTIDE SEQUENCE [LARGE SCALE GENOMIC DNA]</scope>
    <source>
        <strain evidence="6 7">130c</strain>
    </source>
</reference>
<dbReference type="PANTHER" id="PTHR39767">
    <property type="entry name" value="CALCIUM/CALMODULIN-BINDING MEMBRANE PROTEIN PCM4-RELATED"/>
    <property type="match status" value="1"/>
</dbReference>
<proteinExistence type="predicted"/>
<keyword evidence="3" id="KW-1015">Disulfide bond</keyword>
<dbReference type="OMA" id="VEDGWYC"/>
<protein>
    <submittedName>
        <fullName evidence="6">Lipoprotein</fullName>
    </submittedName>
</protein>
<accession>A0A078B391</accession>
<organism evidence="6 7">
    <name type="scientific">Stylonychia lemnae</name>
    <name type="common">Ciliate</name>
    <dbReference type="NCBI Taxonomy" id="5949"/>
    <lineage>
        <taxon>Eukaryota</taxon>
        <taxon>Sar</taxon>
        <taxon>Alveolata</taxon>
        <taxon>Ciliophora</taxon>
        <taxon>Intramacronucleata</taxon>
        <taxon>Spirotrichea</taxon>
        <taxon>Stichotrichia</taxon>
        <taxon>Sporadotrichida</taxon>
        <taxon>Oxytrichidae</taxon>
        <taxon>Stylonychinae</taxon>
        <taxon>Stylonychia</taxon>
    </lineage>
</organism>
<keyword evidence="6" id="KW-0449">Lipoprotein</keyword>
<sequence>MKSRRPNNPWRLQKMATISVLALIMLNQEITVNGTAVTYCGDAIKNGSEDCDDGNDKSGDGQTFLIQFKFIFRCSSACAIEIEFDCVVNTNPSVCTEKCGDGKNLKTAGVTQCDDSNNVSGDGCSTSCTKEDGWTCSGGSKTTPDVCTQICGDGLNLVNSNQYDTGSACDDKNSIRYDGCFNCIVEDGWYCLPEGPGDLDDATTCYEISMDGKDFGSFACDVVTDSTSGCVAGVIQTGWECSGGSRTAPDTCTEICGDNYHWGSALDSTQCDDGNFVDLDGCSSECVTEDGFYLAGTYTYDVKQAYTEACDHYDYGYLACDCGTTDCSGCYDCAVVAGYSCVPPDSPADGSVCTEICGDSINYDTANYCDDGNTKNNDGCSGTCTVEFGFQCDDTTTTTKDTCTEICGDGYDYKRYQCDDGNLYDYDGCSPTCTVNDGWYCTGGTKTNPDTCYEVCGDGRNYKYWIVGSTACDDGNNDNYDGCDSNCVTEYGYDCTGGDYDSTDLCSEICGDGIKFDLSVSTYCDDGNVNAGDGCNANCLIENGFSCSGGSTTHYDTCYENCGDGRRFTDAGTTTFCDDGNLVAYDGCNTLCGVEDGYYCIGGTASQPDICYEICGDAKNFGHFECDDGDVYDYDGCNSDCLEETGYDCRGGTSTGPDTCYDICGDGTVMLQNVCDDGSMGTIDGCLDDCTIRDGWYCYGGDYDTASACYEKCGDGIHYSYDMSNMQCDDGNNYDYDGCSSTCMLEQGWTCTTNFYPTAGYDTATACAEVCGDSMNFNTLATYCDTGAAHEGCVDCTVVDGWYCGFGGYTTSDTCYEKCGDTKNWGALPCDDLNTYDYDGCTSDCSVEDGWYCLFESTPMEGTFASASTTPTNCYEKCGDGYDFSRFECDDGNSVINDGCNVDCEIEDGFYCTGGTYDSADHCYEVCGDAFDLRLLGCDDGNSVQYDGCYDCAIEDGWYCPGYDVAAVGFTGTKTPVYYPTKCYDTCGDGKLVDSLTYSCDDSNSVSNDGCSNKCQIERGHYCNGGTRTTRDYCYETCGDGYNFPTFTNDCDDANTNSNDGCNNKCQVEDGWYCYGGGPYAQDTCYEICGDQYDHGKFECDDGNNLANDGCNADCVEEAGWDCSGGSSTQGDVDKCYDVCGDGLHMPDGRSNYCDDATSTANDGCINCAIQDGWYCYGGTSLLPDHCYENCGDLYDYGTLGCEDGNTKASDGCSATCTVEPGYTCTGGSASGVDTCYEICGDQYDFGKYACDDGNTSPGDGCSATCTLESGFACTGGSSSGPDTCDSVCGDGLIRKLEVCDDQNTYDGDGCSNECTVEPEYDCTAAEPSVCTEKCGDGKNMGQVECDDQNNADGDGCSALCKVEEGWKCSGGDHSNKDVCTATDFITPSLTDCATFAAKFEQTCTNNVFATPTDFDTMASETHTCQDNYGGLCAGTLDGNGYCAWSRKLCVTCRKDFDTGYVLIRVKTNSLPDHCYYANKYAPIENEIDFEVAFALKNNTINTPVTSITTQADYDALLCSYGWPNKTISTDNLAIMQYSELNTPSANEAVDMFKIVGIALNGVPFFAGTSELGFDVFSPKAYNGQSAKSIPVDLCLGNNDYTRYYHYYSNSPCILTGTQKAAIAGGLCTDDTNCNSNKTKFLITTRTTFKNLQEIGIARDGRKILGPYKADGSVWSACEVDLCNGAYVNNEYVYVTTVFHPYTISCFARGNWPVFTPACSKSPRTCAGESSGVITSITYFFVLAFISFALLLQ</sequence>
<feature type="transmembrane region" description="Helical" evidence="4">
    <location>
        <begin position="1732"/>
        <end position="1752"/>
    </location>
</feature>
<keyword evidence="4" id="KW-1133">Transmembrane helix</keyword>
<dbReference type="OrthoDB" id="27819at2759"/>
<dbReference type="EMBL" id="CCKQ01015864">
    <property type="protein sequence ID" value="CDW87712.1"/>
    <property type="molecule type" value="Genomic_DNA"/>
</dbReference>
<keyword evidence="1 5" id="KW-0732">Signal</keyword>
<dbReference type="InParanoid" id="A0A078B391"/>